<evidence type="ECO:0000313" key="1">
    <source>
        <dbReference type="EMBL" id="MCE4556140.1"/>
    </source>
</evidence>
<comment type="caution">
    <text evidence="1">The sequence shown here is derived from an EMBL/GenBank/DDBJ whole genome shotgun (WGS) entry which is preliminary data.</text>
</comment>
<dbReference type="EMBL" id="JAJTWU010000006">
    <property type="protein sequence ID" value="MCE4556140.1"/>
    <property type="molecule type" value="Genomic_DNA"/>
</dbReference>
<proteinExistence type="predicted"/>
<name>A0ABS8Y2K8_9BURK</name>
<organism evidence="1 2">
    <name type="scientific">Pelomonas cellulosilytica</name>
    <dbReference type="NCBI Taxonomy" id="2906762"/>
    <lineage>
        <taxon>Bacteria</taxon>
        <taxon>Pseudomonadati</taxon>
        <taxon>Pseudomonadota</taxon>
        <taxon>Betaproteobacteria</taxon>
        <taxon>Burkholderiales</taxon>
        <taxon>Sphaerotilaceae</taxon>
        <taxon>Roseateles</taxon>
    </lineage>
</organism>
<gene>
    <name evidence="1" type="ORF">LXT13_17230</name>
</gene>
<dbReference type="Proteomes" id="UP001200741">
    <property type="component" value="Unassembled WGS sequence"/>
</dbReference>
<protein>
    <submittedName>
        <fullName evidence="1">Uncharacterized protein</fullName>
    </submittedName>
</protein>
<reference evidence="1 2" key="1">
    <citation type="submission" date="2021-12" db="EMBL/GenBank/DDBJ databases">
        <title>Genome seq of P8.</title>
        <authorList>
            <person name="Seo T."/>
        </authorList>
    </citation>
    <scope>NUCLEOTIDE SEQUENCE [LARGE SCALE GENOMIC DNA]</scope>
    <source>
        <strain evidence="1 2">P8</strain>
    </source>
</reference>
<evidence type="ECO:0000313" key="2">
    <source>
        <dbReference type="Proteomes" id="UP001200741"/>
    </source>
</evidence>
<accession>A0ABS8Y2K8</accession>
<keyword evidence="2" id="KW-1185">Reference proteome</keyword>
<dbReference type="RefSeq" id="WP_233373177.1">
    <property type="nucleotide sequence ID" value="NZ_JAJTWU010000006.1"/>
</dbReference>
<sequence>MGAMTASALLGYLVCGAAWVVHYRNCLAKLRDMGTPIAEFTAQDESFPLISGIRTASMKWSCVIEVWRFDGFLLLSYPKRISQRFPSRTSHQKCSPSCWTESVHPVAKWTAERHP</sequence>